<proteinExistence type="predicted"/>
<dbReference type="AlphaFoldDB" id="A0A9P5TNP4"/>
<gene>
    <name evidence="1" type="ORF">CPB84DRAFT_1779107</name>
</gene>
<keyword evidence="2" id="KW-1185">Reference proteome</keyword>
<evidence type="ECO:0000313" key="2">
    <source>
        <dbReference type="Proteomes" id="UP000724874"/>
    </source>
</evidence>
<organism evidence="1 2">
    <name type="scientific">Gymnopilus junonius</name>
    <name type="common">Spectacular rustgill mushroom</name>
    <name type="synonym">Gymnopilus spectabilis subsp. junonius</name>
    <dbReference type="NCBI Taxonomy" id="109634"/>
    <lineage>
        <taxon>Eukaryota</taxon>
        <taxon>Fungi</taxon>
        <taxon>Dikarya</taxon>
        <taxon>Basidiomycota</taxon>
        <taxon>Agaricomycotina</taxon>
        <taxon>Agaricomycetes</taxon>
        <taxon>Agaricomycetidae</taxon>
        <taxon>Agaricales</taxon>
        <taxon>Agaricineae</taxon>
        <taxon>Hymenogastraceae</taxon>
        <taxon>Gymnopilus</taxon>
    </lineage>
</organism>
<dbReference type="EMBL" id="JADNYJ010000048">
    <property type="protein sequence ID" value="KAF8900232.1"/>
    <property type="molecule type" value="Genomic_DNA"/>
</dbReference>
<reference evidence="1" key="1">
    <citation type="submission" date="2020-11" db="EMBL/GenBank/DDBJ databases">
        <authorList>
            <consortium name="DOE Joint Genome Institute"/>
            <person name="Ahrendt S."/>
            <person name="Riley R."/>
            <person name="Andreopoulos W."/>
            <person name="LaButti K."/>
            <person name="Pangilinan J."/>
            <person name="Ruiz-duenas F.J."/>
            <person name="Barrasa J.M."/>
            <person name="Sanchez-Garcia M."/>
            <person name="Camarero S."/>
            <person name="Miyauchi S."/>
            <person name="Serrano A."/>
            <person name="Linde D."/>
            <person name="Babiker R."/>
            <person name="Drula E."/>
            <person name="Ayuso-Fernandez I."/>
            <person name="Pacheco R."/>
            <person name="Padilla G."/>
            <person name="Ferreira P."/>
            <person name="Barriuso J."/>
            <person name="Kellner H."/>
            <person name="Castanera R."/>
            <person name="Alfaro M."/>
            <person name="Ramirez L."/>
            <person name="Pisabarro A.G."/>
            <person name="Kuo A."/>
            <person name="Tritt A."/>
            <person name="Lipzen A."/>
            <person name="He G."/>
            <person name="Yan M."/>
            <person name="Ng V."/>
            <person name="Cullen D."/>
            <person name="Martin F."/>
            <person name="Rosso M.-N."/>
            <person name="Henrissat B."/>
            <person name="Hibbett D."/>
            <person name="Martinez A.T."/>
            <person name="Grigoriev I.V."/>
        </authorList>
    </citation>
    <scope>NUCLEOTIDE SEQUENCE</scope>
    <source>
        <strain evidence="1">AH 44721</strain>
    </source>
</reference>
<accession>A0A9P5TNP4</accession>
<protein>
    <submittedName>
        <fullName evidence="1">Uncharacterized protein</fullName>
    </submittedName>
</protein>
<evidence type="ECO:0000313" key="1">
    <source>
        <dbReference type="EMBL" id="KAF8900232.1"/>
    </source>
</evidence>
<sequence>MDRLKYGPTIHLHHPMAETSPSNTTQVLPNGTVVYPTIDKVDIHIFDEQCRCAHNITS</sequence>
<dbReference type="Proteomes" id="UP000724874">
    <property type="component" value="Unassembled WGS sequence"/>
</dbReference>
<name>A0A9P5TNP4_GYMJU</name>
<comment type="caution">
    <text evidence="1">The sequence shown here is derived from an EMBL/GenBank/DDBJ whole genome shotgun (WGS) entry which is preliminary data.</text>
</comment>